<reference evidence="1" key="1">
    <citation type="submission" date="2021-05" db="EMBL/GenBank/DDBJ databases">
        <authorList>
            <person name="Pan Q."/>
            <person name="Jouanno E."/>
            <person name="Zahm M."/>
            <person name="Klopp C."/>
            <person name="Cabau C."/>
            <person name="Louis A."/>
            <person name="Berthelot C."/>
            <person name="Parey E."/>
            <person name="Roest Crollius H."/>
            <person name="Montfort J."/>
            <person name="Robinson-Rechavi M."/>
            <person name="Bouchez O."/>
            <person name="Lampietro C."/>
            <person name="Lopez Roques C."/>
            <person name="Donnadieu C."/>
            <person name="Postlethwait J."/>
            <person name="Bobe J."/>
            <person name="Dillon D."/>
            <person name="Chandos A."/>
            <person name="von Hippel F."/>
            <person name="Guiguen Y."/>
        </authorList>
    </citation>
    <scope>NUCLEOTIDE SEQUENCE</scope>
    <source>
        <strain evidence="1">YG-Jan2019</strain>
    </source>
</reference>
<evidence type="ECO:0000313" key="2">
    <source>
        <dbReference type="Proteomes" id="UP001157502"/>
    </source>
</evidence>
<evidence type="ECO:0000313" key="1">
    <source>
        <dbReference type="EMBL" id="KAJ7994698.1"/>
    </source>
</evidence>
<proteinExistence type="predicted"/>
<name>A0ACC2FTP8_DALPE</name>
<sequence length="82" mass="9242">MPASQPRSPPRVEGSALPAQTDSNPRPPKSAFSPAWICAFRRRRGRPWDTYRPEPRLQCGRGPVWLIQSSAPDVSPSSERRF</sequence>
<accession>A0ACC2FTP8</accession>
<comment type="caution">
    <text evidence="1">The sequence shown here is derived from an EMBL/GenBank/DDBJ whole genome shotgun (WGS) entry which is preliminary data.</text>
</comment>
<gene>
    <name evidence="1" type="ORF">DPEC_G00252190</name>
</gene>
<organism evidence="1 2">
    <name type="scientific">Dallia pectoralis</name>
    <name type="common">Alaska blackfish</name>
    <dbReference type="NCBI Taxonomy" id="75939"/>
    <lineage>
        <taxon>Eukaryota</taxon>
        <taxon>Metazoa</taxon>
        <taxon>Chordata</taxon>
        <taxon>Craniata</taxon>
        <taxon>Vertebrata</taxon>
        <taxon>Euteleostomi</taxon>
        <taxon>Actinopterygii</taxon>
        <taxon>Neopterygii</taxon>
        <taxon>Teleostei</taxon>
        <taxon>Protacanthopterygii</taxon>
        <taxon>Esociformes</taxon>
        <taxon>Umbridae</taxon>
        <taxon>Dallia</taxon>
    </lineage>
</organism>
<protein>
    <submittedName>
        <fullName evidence="1">Uncharacterized protein</fullName>
    </submittedName>
</protein>
<dbReference type="EMBL" id="CM055749">
    <property type="protein sequence ID" value="KAJ7994698.1"/>
    <property type="molecule type" value="Genomic_DNA"/>
</dbReference>
<keyword evidence="2" id="KW-1185">Reference proteome</keyword>
<dbReference type="Proteomes" id="UP001157502">
    <property type="component" value="Chromosome 22"/>
</dbReference>